<dbReference type="PANTHER" id="PTHR43267">
    <property type="entry name" value="TRNA THREONYLCARBAMOYLADENOSINE DEHYDRATASE"/>
    <property type="match status" value="1"/>
</dbReference>
<dbReference type="GO" id="GO:0061503">
    <property type="term" value="F:tRNA threonylcarbamoyladenosine dehydratase"/>
    <property type="evidence" value="ECO:0007669"/>
    <property type="project" value="TreeGrafter"/>
</dbReference>
<dbReference type="InterPro" id="IPR045886">
    <property type="entry name" value="ThiF/MoeB/HesA"/>
</dbReference>
<dbReference type="PANTHER" id="PTHR43267:SF1">
    <property type="entry name" value="TRNA THREONYLCARBAMOYLADENOSINE DEHYDRATASE"/>
    <property type="match status" value="1"/>
</dbReference>
<evidence type="ECO:0000256" key="1">
    <source>
        <dbReference type="SAM" id="Phobius"/>
    </source>
</evidence>
<comment type="caution">
    <text evidence="3">The sequence shown here is derived from an EMBL/GenBank/DDBJ whole genome shotgun (WGS) entry which is preliminary data.</text>
</comment>
<dbReference type="GO" id="GO:0061504">
    <property type="term" value="P:cyclic threonylcarbamoyladenosine biosynthetic process"/>
    <property type="evidence" value="ECO:0007669"/>
    <property type="project" value="TreeGrafter"/>
</dbReference>
<sequence>MKPEYRQRTEILIGPDGVAKLEAAHVLLCGLGGVGGFAAEALARAGVGRLTLIDFDVVSESNINRQIHANSQTIGQKKADLILERLRAINPEARIDARELFLDGETIPPLLDELQPDYVADAIDALSSKIHLLFEARARDLPTITSLGAGGRFDPTAVRVDDLMQTHTCPLARVTRNRAKRRGLGPGILAVWSDEQPLPPLPPEATTRGRPRSVNGTMSYLPALFGLTMGGTIIRQLIQK</sequence>
<name>A0A1Y2K215_9PROT</name>
<dbReference type="Pfam" id="PF00899">
    <property type="entry name" value="ThiF"/>
    <property type="match status" value="1"/>
</dbReference>
<reference evidence="3 4" key="1">
    <citation type="journal article" date="2016" name="BMC Genomics">
        <title>Combined genomic and structural analyses of a cultured magnetotactic bacterium reveals its niche adaptation to a dynamic environment.</title>
        <authorList>
            <person name="Araujo A.C."/>
            <person name="Morillo V."/>
            <person name="Cypriano J."/>
            <person name="Teixeira L.C."/>
            <person name="Leao P."/>
            <person name="Lyra S."/>
            <person name="Almeida L.G."/>
            <person name="Bazylinski D.A."/>
            <person name="Vasconcellos A.T."/>
            <person name="Abreu F."/>
            <person name="Lins U."/>
        </authorList>
    </citation>
    <scope>NUCLEOTIDE SEQUENCE [LARGE SCALE GENOMIC DNA]</scope>
    <source>
        <strain evidence="3 4">IT-1</strain>
    </source>
</reference>
<feature type="transmembrane region" description="Helical" evidence="1">
    <location>
        <begin position="218"/>
        <end position="238"/>
    </location>
</feature>
<dbReference type="GO" id="GO:0008641">
    <property type="term" value="F:ubiquitin-like modifier activating enzyme activity"/>
    <property type="evidence" value="ECO:0007669"/>
    <property type="project" value="InterPro"/>
</dbReference>
<gene>
    <name evidence="3" type="ORF">MAIT1_02061</name>
</gene>
<dbReference type="EMBL" id="LVJN01000020">
    <property type="protein sequence ID" value="OSM01992.1"/>
    <property type="molecule type" value="Genomic_DNA"/>
</dbReference>
<evidence type="ECO:0000313" key="4">
    <source>
        <dbReference type="Proteomes" id="UP000194003"/>
    </source>
</evidence>
<keyword evidence="1" id="KW-0472">Membrane</keyword>
<dbReference type="RefSeq" id="WP_085444488.1">
    <property type="nucleotide sequence ID" value="NZ_LVJN01000020.1"/>
</dbReference>
<evidence type="ECO:0000259" key="2">
    <source>
        <dbReference type="Pfam" id="PF00899"/>
    </source>
</evidence>
<proteinExistence type="predicted"/>
<dbReference type="InterPro" id="IPR035985">
    <property type="entry name" value="Ubiquitin-activating_enz"/>
</dbReference>
<accession>A0A1Y2K215</accession>
<keyword evidence="1" id="KW-0812">Transmembrane</keyword>
<dbReference type="STRING" id="1434232.MAIT1_02061"/>
<dbReference type="Proteomes" id="UP000194003">
    <property type="component" value="Unassembled WGS sequence"/>
</dbReference>
<dbReference type="SUPFAM" id="SSF69572">
    <property type="entry name" value="Activating enzymes of the ubiquitin-like proteins"/>
    <property type="match status" value="1"/>
</dbReference>
<keyword evidence="1" id="KW-1133">Transmembrane helix</keyword>
<dbReference type="OrthoDB" id="272552at2"/>
<dbReference type="InterPro" id="IPR000594">
    <property type="entry name" value="ThiF_NAD_FAD-bd"/>
</dbReference>
<feature type="domain" description="THIF-type NAD/FAD binding fold" evidence="2">
    <location>
        <begin position="12"/>
        <end position="237"/>
    </location>
</feature>
<keyword evidence="4" id="KW-1185">Reference proteome</keyword>
<organism evidence="3 4">
    <name type="scientific">Magnetofaba australis IT-1</name>
    <dbReference type="NCBI Taxonomy" id="1434232"/>
    <lineage>
        <taxon>Bacteria</taxon>
        <taxon>Pseudomonadati</taxon>
        <taxon>Pseudomonadota</taxon>
        <taxon>Magnetococcia</taxon>
        <taxon>Magnetococcales</taxon>
        <taxon>Magnetococcaceae</taxon>
        <taxon>Magnetofaba</taxon>
    </lineage>
</organism>
<evidence type="ECO:0000313" key="3">
    <source>
        <dbReference type="EMBL" id="OSM01992.1"/>
    </source>
</evidence>
<dbReference type="Gene3D" id="3.40.50.720">
    <property type="entry name" value="NAD(P)-binding Rossmann-like Domain"/>
    <property type="match status" value="1"/>
</dbReference>
<dbReference type="AlphaFoldDB" id="A0A1Y2K215"/>
<protein>
    <submittedName>
        <fullName evidence="3">Putative UBA/THIF-type NAD/FAD binding protein</fullName>
    </submittedName>
</protein>
<dbReference type="CDD" id="cd00755">
    <property type="entry name" value="YgdL_like"/>
    <property type="match status" value="1"/>
</dbReference>